<dbReference type="STRING" id="743788.S8F251"/>
<protein>
    <recommendedName>
        <fullName evidence="4">F-box domain-containing protein</fullName>
    </recommendedName>
</protein>
<dbReference type="HOGENOM" id="CLU_613989_0_0_1"/>
<evidence type="ECO:0000313" key="2">
    <source>
        <dbReference type="EMBL" id="EPS95845.1"/>
    </source>
</evidence>
<sequence>MHKQLAPFNNLRSLELDEVPLCCPEPLRGWDAAACPVLEELSLRVAHVIPKPGTLFSRLKVLKIDNRFLQLSALYGLLVCTPNLETLVLCDTVPTMDVTFHERVQGGHRVWWWKQEGARHPFRRVAVLPHLQHIDWSFAPPWDARLLFVFLYARNLRSLSLCLNTGPTRWRVGKVSGDPLGALASLPVTVPALEEVAVECVDMESLRQAFRKANMPALKRLQLTYLPPLDAPCDLPVLPRHESMFRNPRMLALTHLKLSHFTLDAEETKTMLRYVPVLVDLTFLDCVGVGPVVCALSGGTCDTEHENPISVWICPRLTSLRIVDSPDLEFSCLRGMLQSRCQYSTAPDVCTSTPTTPGRPPASPSPRVVKPLRRRLRDTIISNASPTPPSTTSPSSMASSVDWDPYAVTRAFPLQSICIEGCRRVSEIEGVSLKEEFPPLRVKWEA</sequence>
<dbReference type="SUPFAM" id="SSF52047">
    <property type="entry name" value="RNI-like"/>
    <property type="match status" value="1"/>
</dbReference>
<accession>S8F251</accession>
<dbReference type="eggNOG" id="ENOG502SQHY">
    <property type="taxonomic scope" value="Eukaryota"/>
</dbReference>
<gene>
    <name evidence="2" type="ORF">FOMPIDRAFT_1043429</name>
</gene>
<dbReference type="Gene3D" id="3.80.10.10">
    <property type="entry name" value="Ribonuclease Inhibitor"/>
    <property type="match status" value="1"/>
</dbReference>
<name>S8F251_FOMSC</name>
<evidence type="ECO:0008006" key="4">
    <source>
        <dbReference type="Google" id="ProtNLM"/>
    </source>
</evidence>
<dbReference type="InParanoid" id="S8F251"/>
<dbReference type="InterPro" id="IPR032675">
    <property type="entry name" value="LRR_dom_sf"/>
</dbReference>
<evidence type="ECO:0000256" key="1">
    <source>
        <dbReference type="SAM" id="MobiDB-lite"/>
    </source>
</evidence>
<dbReference type="AlphaFoldDB" id="S8F251"/>
<dbReference type="EMBL" id="KE504199">
    <property type="protein sequence ID" value="EPS95845.1"/>
    <property type="molecule type" value="Genomic_DNA"/>
</dbReference>
<organism evidence="2 3">
    <name type="scientific">Fomitopsis schrenkii</name>
    <name type="common">Brown rot fungus</name>
    <dbReference type="NCBI Taxonomy" id="2126942"/>
    <lineage>
        <taxon>Eukaryota</taxon>
        <taxon>Fungi</taxon>
        <taxon>Dikarya</taxon>
        <taxon>Basidiomycota</taxon>
        <taxon>Agaricomycotina</taxon>
        <taxon>Agaricomycetes</taxon>
        <taxon>Polyporales</taxon>
        <taxon>Fomitopsis</taxon>
    </lineage>
</organism>
<reference evidence="2 3" key="1">
    <citation type="journal article" date="2012" name="Science">
        <title>The Paleozoic origin of enzymatic lignin decomposition reconstructed from 31 fungal genomes.</title>
        <authorList>
            <person name="Floudas D."/>
            <person name="Binder M."/>
            <person name="Riley R."/>
            <person name="Barry K."/>
            <person name="Blanchette R.A."/>
            <person name="Henrissat B."/>
            <person name="Martinez A.T."/>
            <person name="Otillar R."/>
            <person name="Spatafora J.W."/>
            <person name="Yadav J.S."/>
            <person name="Aerts A."/>
            <person name="Benoit I."/>
            <person name="Boyd A."/>
            <person name="Carlson A."/>
            <person name="Copeland A."/>
            <person name="Coutinho P.M."/>
            <person name="de Vries R.P."/>
            <person name="Ferreira P."/>
            <person name="Findley K."/>
            <person name="Foster B."/>
            <person name="Gaskell J."/>
            <person name="Glotzer D."/>
            <person name="Gorecki P."/>
            <person name="Heitman J."/>
            <person name="Hesse C."/>
            <person name="Hori C."/>
            <person name="Igarashi K."/>
            <person name="Jurgens J.A."/>
            <person name="Kallen N."/>
            <person name="Kersten P."/>
            <person name="Kohler A."/>
            <person name="Kuees U."/>
            <person name="Kumar T.K.A."/>
            <person name="Kuo A."/>
            <person name="LaButti K."/>
            <person name="Larrondo L.F."/>
            <person name="Lindquist E."/>
            <person name="Ling A."/>
            <person name="Lombard V."/>
            <person name="Lucas S."/>
            <person name="Lundell T."/>
            <person name="Martin R."/>
            <person name="McLaughlin D.J."/>
            <person name="Morgenstern I."/>
            <person name="Morin E."/>
            <person name="Murat C."/>
            <person name="Nagy L.G."/>
            <person name="Nolan M."/>
            <person name="Ohm R.A."/>
            <person name="Patyshakuliyeva A."/>
            <person name="Rokas A."/>
            <person name="Ruiz-Duenas F.J."/>
            <person name="Sabat G."/>
            <person name="Salamov A."/>
            <person name="Samejima M."/>
            <person name="Schmutz J."/>
            <person name="Slot J.C."/>
            <person name="St John F."/>
            <person name="Stenlid J."/>
            <person name="Sun H."/>
            <person name="Sun S."/>
            <person name="Syed K."/>
            <person name="Tsang A."/>
            <person name="Wiebenga A."/>
            <person name="Young D."/>
            <person name="Pisabarro A."/>
            <person name="Eastwood D.C."/>
            <person name="Martin F."/>
            <person name="Cullen D."/>
            <person name="Grigoriev I.V."/>
            <person name="Hibbett D.S."/>
        </authorList>
    </citation>
    <scope>NUCLEOTIDE SEQUENCE</scope>
    <source>
        <strain evidence="3">FP-58527</strain>
    </source>
</reference>
<dbReference type="Proteomes" id="UP000015241">
    <property type="component" value="Unassembled WGS sequence"/>
</dbReference>
<dbReference type="OrthoDB" id="3027018at2759"/>
<proteinExistence type="predicted"/>
<evidence type="ECO:0000313" key="3">
    <source>
        <dbReference type="Proteomes" id="UP000015241"/>
    </source>
</evidence>
<keyword evidence="3" id="KW-1185">Reference proteome</keyword>
<feature type="region of interest" description="Disordered" evidence="1">
    <location>
        <begin position="379"/>
        <end position="399"/>
    </location>
</feature>
<feature type="region of interest" description="Disordered" evidence="1">
    <location>
        <begin position="348"/>
        <end position="367"/>
    </location>
</feature>